<sequence>MGGLAVALGVGTVAFAGCAIASADSGSPDSSGHSVSSSPAHSPVRPRPAQGANRTPTAKQIPRASATSIAARPVAAVSAKLASVSAAQNAAVNPYALPPKPSLQEIWVAVASSLVGIAQAAFRTVSIAVHVGPTVSTLNQTLSFNGYNLVPSSTELVSSFYGQWTFWPGGPTLVQGQQQYNVVNPVTNENVGSFGALVSTGSPFNVGSKYVELLVTTNSGTNVGTGPGQIPPVGSLISNFDLIGGFGWSYSAMPSSTNDVVTFKILTPFGDIPIPFGFDAAKGIADHSVDSRPVNLGNGYTISPADPTGETYVGTSGFLPYYTTVQGQQVFDIRDPSGNTVGSFEGVLTSTADVMGVKTEAILVTKVSAGTAGTAAGDVPPVGSVFNVMYEANDTTYALYSSLPSQFGDKVSTILVKDGTVSNIGTFPLNILDASALPPVKRLPGPGGSSLLPTSNLVPSGVNGLPPREIQLQGYQQFGIYDAAGIEEGSFDADVATQLDMYGTYSQAILVTNVTGGTAGTDAGDVPPVGSVFNYTYFGNTGFGTYYADLPSASGDKISFKILTPVGDIPTWSTYDASAGFGSVAFFDPFATL</sequence>
<gene>
    <name evidence="2" type="ORF">CG716_16885</name>
</gene>
<dbReference type="AlphaFoldDB" id="A0A255DEW5"/>
<reference evidence="2 3" key="1">
    <citation type="submission" date="2017-07" db="EMBL/GenBank/DDBJ databases">
        <title>The new phylogeny of genus Mycobacterium.</title>
        <authorList>
            <person name="Tortoli E."/>
            <person name="Trovato A."/>
            <person name="Cirillo D.M."/>
        </authorList>
    </citation>
    <scope>NUCLEOTIDE SEQUENCE [LARGE SCALE GENOMIC DNA]</scope>
    <source>
        <strain evidence="2 3">ATCC 33027</strain>
    </source>
</reference>
<dbReference type="Proteomes" id="UP000216063">
    <property type="component" value="Unassembled WGS sequence"/>
</dbReference>
<feature type="region of interest" description="Disordered" evidence="1">
    <location>
        <begin position="26"/>
        <end position="65"/>
    </location>
</feature>
<keyword evidence="3" id="KW-1185">Reference proteome</keyword>
<feature type="compositionally biased region" description="Low complexity" evidence="1">
    <location>
        <begin position="26"/>
        <end position="43"/>
    </location>
</feature>
<dbReference type="EMBL" id="NOZR01000014">
    <property type="protein sequence ID" value="OYN77936.1"/>
    <property type="molecule type" value="Genomic_DNA"/>
</dbReference>
<comment type="caution">
    <text evidence="2">The sequence shown here is derived from an EMBL/GenBank/DDBJ whole genome shotgun (WGS) entry which is preliminary data.</text>
</comment>
<protein>
    <submittedName>
        <fullName evidence="2">Uncharacterized protein</fullName>
    </submittedName>
</protein>
<organism evidence="2 3">
    <name type="scientific">Mycolicibacterium sphagni</name>
    <dbReference type="NCBI Taxonomy" id="1786"/>
    <lineage>
        <taxon>Bacteria</taxon>
        <taxon>Bacillati</taxon>
        <taxon>Actinomycetota</taxon>
        <taxon>Actinomycetes</taxon>
        <taxon>Mycobacteriales</taxon>
        <taxon>Mycobacteriaceae</taxon>
        <taxon>Mycolicibacterium</taxon>
    </lineage>
</organism>
<evidence type="ECO:0000313" key="2">
    <source>
        <dbReference type="EMBL" id="OYN77936.1"/>
    </source>
</evidence>
<evidence type="ECO:0000256" key="1">
    <source>
        <dbReference type="SAM" id="MobiDB-lite"/>
    </source>
</evidence>
<proteinExistence type="predicted"/>
<evidence type="ECO:0000313" key="3">
    <source>
        <dbReference type="Proteomes" id="UP000216063"/>
    </source>
</evidence>
<name>A0A255DEW5_9MYCO</name>
<accession>A0A255DEW5</accession>